<keyword evidence="1" id="KW-1133">Transmembrane helix</keyword>
<dbReference type="OrthoDB" id="9997229at2759"/>
<protein>
    <submittedName>
        <fullName evidence="2">Uncharacterized protein</fullName>
    </submittedName>
</protein>
<dbReference type="EMBL" id="UYRU01073032">
    <property type="protein sequence ID" value="VDN22974.1"/>
    <property type="molecule type" value="Genomic_DNA"/>
</dbReference>
<dbReference type="AlphaFoldDB" id="A0A3P7M0Z8"/>
<organism evidence="2 3">
    <name type="scientific">Dibothriocephalus latus</name>
    <name type="common">Fish tapeworm</name>
    <name type="synonym">Diphyllobothrium latum</name>
    <dbReference type="NCBI Taxonomy" id="60516"/>
    <lineage>
        <taxon>Eukaryota</taxon>
        <taxon>Metazoa</taxon>
        <taxon>Spiralia</taxon>
        <taxon>Lophotrochozoa</taxon>
        <taxon>Platyhelminthes</taxon>
        <taxon>Cestoda</taxon>
        <taxon>Eucestoda</taxon>
        <taxon>Diphyllobothriidea</taxon>
        <taxon>Diphyllobothriidae</taxon>
        <taxon>Dibothriocephalus</taxon>
    </lineage>
</organism>
<evidence type="ECO:0000313" key="3">
    <source>
        <dbReference type="Proteomes" id="UP000281553"/>
    </source>
</evidence>
<keyword evidence="1" id="KW-0812">Transmembrane</keyword>
<sequence length="138" mass="15631">MVSETEGMEKVLTSPNFVYIDDDITRSIVDNTAYRRISKMKKTFAHSFYGFPIVAEAEYKRAFDSYKWLEPPKRPDGASPVAGESMTIYMSQSSGTFILLGISALVSLLSLGIEMIWFSALPTLQIRWETWRSSRTAV</sequence>
<proteinExistence type="predicted"/>
<feature type="transmembrane region" description="Helical" evidence="1">
    <location>
        <begin position="96"/>
        <end position="118"/>
    </location>
</feature>
<evidence type="ECO:0000313" key="2">
    <source>
        <dbReference type="EMBL" id="VDN22974.1"/>
    </source>
</evidence>
<accession>A0A3P7M0Z8</accession>
<keyword evidence="3" id="KW-1185">Reference proteome</keyword>
<gene>
    <name evidence="2" type="ORF">DILT_LOCUS14164</name>
</gene>
<name>A0A3P7M0Z8_DIBLA</name>
<evidence type="ECO:0000256" key="1">
    <source>
        <dbReference type="SAM" id="Phobius"/>
    </source>
</evidence>
<keyword evidence="1" id="KW-0472">Membrane</keyword>
<dbReference type="Proteomes" id="UP000281553">
    <property type="component" value="Unassembled WGS sequence"/>
</dbReference>
<reference evidence="2 3" key="1">
    <citation type="submission" date="2018-11" db="EMBL/GenBank/DDBJ databases">
        <authorList>
            <consortium name="Pathogen Informatics"/>
        </authorList>
    </citation>
    <scope>NUCLEOTIDE SEQUENCE [LARGE SCALE GENOMIC DNA]</scope>
</reference>